<dbReference type="Pfam" id="PF12796">
    <property type="entry name" value="Ank_2"/>
    <property type="match status" value="2"/>
</dbReference>
<keyword evidence="1" id="KW-0677">Repeat</keyword>
<name>A0ABM1ZVQ0_AEDAL</name>
<evidence type="ECO:0000313" key="4">
    <source>
        <dbReference type="Proteomes" id="UP000069940"/>
    </source>
</evidence>
<dbReference type="SUPFAM" id="SSF48403">
    <property type="entry name" value="Ankyrin repeat"/>
    <property type="match status" value="3"/>
</dbReference>
<evidence type="ECO:0000256" key="2">
    <source>
        <dbReference type="ARBA" id="ARBA00023043"/>
    </source>
</evidence>
<dbReference type="EnsemblMetazoa" id="AALFPA23_022097.R32734">
    <property type="protein sequence ID" value="AALFPA23_022097.P32734"/>
    <property type="gene ID" value="AALFPA23_022097"/>
</dbReference>
<dbReference type="GeneID" id="109413136"/>
<dbReference type="InterPro" id="IPR002110">
    <property type="entry name" value="Ankyrin_rpt"/>
</dbReference>
<proteinExistence type="predicted"/>
<organism evidence="3 4">
    <name type="scientific">Aedes albopictus</name>
    <name type="common">Asian tiger mosquito</name>
    <name type="synonym">Stegomyia albopicta</name>
    <dbReference type="NCBI Taxonomy" id="7160"/>
    <lineage>
        <taxon>Eukaryota</taxon>
        <taxon>Metazoa</taxon>
        <taxon>Ecdysozoa</taxon>
        <taxon>Arthropoda</taxon>
        <taxon>Hexapoda</taxon>
        <taxon>Insecta</taxon>
        <taxon>Pterygota</taxon>
        <taxon>Neoptera</taxon>
        <taxon>Endopterygota</taxon>
        <taxon>Diptera</taxon>
        <taxon>Nematocera</taxon>
        <taxon>Culicoidea</taxon>
        <taxon>Culicidae</taxon>
        <taxon>Culicinae</taxon>
        <taxon>Aedini</taxon>
        <taxon>Aedes</taxon>
        <taxon>Stegomyia</taxon>
    </lineage>
</organism>
<dbReference type="InterPro" id="IPR036770">
    <property type="entry name" value="Ankyrin_rpt-contain_sf"/>
</dbReference>
<dbReference type="RefSeq" id="XP_019547837.2">
    <property type="nucleotide sequence ID" value="XM_019692292.3"/>
</dbReference>
<dbReference type="Gene3D" id="1.25.40.20">
    <property type="entry name" value="Ankyrin repeat-containing domain"/>
    <property type="match status" value="3"/>
</dbReference>
<accession>A0ABM1ZVQ0</accession>
<dbReference type="SUPFAM" id="SSF140860">
    <property type="entry name" value="Pseudo ankyrin repeat-like"/>
    <property type="match status" value="1"/>
</dbReference>
<evidence type="ECO:0000256" key="1">
    <source>
        <dbReference type="ARBA" id="ARBA00022737"/>
    </source>
</evidence>
<sequence>MSKNHNYLEAAQSGNLSMLKFYIGLHPQEVDINYQDAKLCSALHRAVHCSRNSYETVKMLIEAGIDCGLRNERNEIAAEMARRFGRGDLMILMLQWEFRDTPKREIFYQLLRRNSMELVCVYTLQWKLPFDEAIALIEEAYEALRLKGVKLEEQTRYEVLQELVKHYGTDPTTCRWQDIAFGKDQLLEYIDFVLQNTDEDNLNEISDEVLMAMREIMKHMYLGRERYDEALMEVQHCLCVFIATCDELPGMEFFTLIINKQLVLRFLRFVAKQLRGSGILSSKDRKVRRQLRKTFVLLKEWHSVTKILFHLSEACKIDLKQTDNRTAKQLFMDRCVQVVGEAIKSTKLCTNLSNRMQAAFEFMTSSETTSCYKSIREFHSHGYPVAKYLFEKENDYNSYLKLQKNFKTALSFFECMRSTLMIAIQKRFLGSLYKMQKVKQARSLAMYANENLVGAYGDPAAHHETFYSEQISSKVIDDLKILLKDDSENYKLLSIIEQQLKSHFADMSRTRSNHLQFGKSFGSFLRAARTCQNINDLRSVLKFSLVLPGPKCFIECYSQQRRSIGSLARTLMYHLMERYGSSRNQHIVDTAYQLLNLFDNESVSGLDRLQLKRANFSSEGYVEHILRESGAYDYYQKVPSEVRKKLRKNVDENVFNVADRLRILRLPESEKLKTFRKNQEDEFQSAFDRKVATLKRMLQNCGQSTGKLFEYEITGYNLESIAMQHVLLEICEILLGVGALQLNIQQLDHRVPIVSGKNIRNSLAHDMIMYDVISESRVNDFCNAVYYGTLCLKLYDKKDWPKAVPFRKEGSGKLRDKLNWFNMQRHLYEQLKDIEKFKFKRDKIDKHDILGRMRETKADFTTFHNNALLQAVRHNMQHFIDHIDGVRFSKEYHHLINEIGHPLIPRKTPNQMSYPEKSQILLNICLEVGDFRSYRTITEKYNASFTYEAAYKRNTAVLNHLEDLKLKLSSQMLLDSITSGNISAFKWLLKKLDPETIRSCSPLQIALVTGQLEMANELVRIATPDEKNAKIAVIYSFNDIFEQILPFVKNSKSLCTYAVASGNLAAILKMESRSNLCSVSKDLLHDVAIYNRTTILKHFLLSRQWRERIDDKNESGKTPLDVFAQNGNLQAVKMISQYTANVGNAILSAAMKRRNRIVKYLLSCRPHFLSDMLYDLINCAIQTKNNALLTFLLRKCSKNTEDHLDLSEQFMNAIHNHNFDALEILLKNDPLAAQVTKPDTLYNAYHVAVQALNTCTKADYRRKSEQIFSLLKAHKVDPCFKDKGGMTPLNRAVTFRNLDIVRRLYQLGPAAINEPDAIGRTPLISALMVGSLPIIEYLAGNGASSKDLPTFRYPILHNVPPITHFLDANIECLEYAARSLRIDLELQDSFGRTLLHELCRMDNATFVAFVLERCHANVHARDFNGETVLHHAIRYDKKAVLEYLLKRDDRRDFLEHVNRLGQTALMLATATPGRMPLAYKLVAAGASKERLLRLVAGSCQEALEHLKK</sequence>
<reference evidence="4" key="1">
    <citation type="journal article" date="2015" name="Proc. Natl. Acad. Sci. U.S.A.">
        <title>Genome sequence of the Asian Tiger mosquito, Aedes albopictus, reveals insights into its biology, genetics, and evolution.</title>
        <authorList>
            <person name="Chen X.G."/>
            <person name="Jiang X."/>
            <person name="Gu J."/>
            <person name="Xu M."/>
            <person name="Wu Y."/>
            <person name="Deng Y."/>
            <person name="Zhang C."/>
            <person name="Bonizzoni M."/>
            <person name="Dermauw W."/>
            <person name="Vontas J."/>
            <person name="Armbruster P."/>
            <person name="Huang X."/>
            <person name="Yang Y."/>
            <person name="Zhang H."/>
            <person name="He W."/>
            <person name="Peng H."/>
            <person name="Liu Y."/>
            <person name="Wu K."/>
            <person name="Chen J."/>
            <person name="Lirakis M."/>
            <person name="Topalis P."/>
            <person name="Van Leeuwen T."/>
            <person name="Hall A.B."/>
            <person name="Jiang X."/>
            <person name="Thorpe C."/>
            <person name="Mueller R.L."/>
            <person name="Sun C."/>
            <person name="Waterhouse R.M."/>
            <person name="Yan G."/>
            <person name="Tu Z.J."/>
            <person name="Fang X."/>
            <person name="James A.A."/>
        </authorList>
    </citation>
    <scope>NUCLEOTIDE SEQUENCE [LARGE SCALE GENOMIC DNA]</scope>
    <source>
        <strain evidence="4">Foshan</strain>
    </source>
</reference>
<keyword evidence="4" id="KW-1185">Reference proteome</keyword>
<evidence type="ECO:0000313" key="3">
    <source>
        <dbReference type="EnsemblMetazoa" id="AALFPA23_022097.P32734"/>
    </source>
</evidence>
<reference evidence="3" key="2">
    <citation type="submission" date="2025-05" db="UniProtKB">
        <authorList>
            <consortium name="EnsemblMetazoa"/>
        </authorList>
    </citation>
    <scope>IDENTIFICATION</scope>
    <source>
        <strain evidence="3">Foshan</strain>
    </source>
</reference>
<dbReference type="PANTHER" id="PTHR24198">
    <property type="entry name" value="ANKYRIN REPEAT AND PROTEIN KINASE DOMAIN-CONTAINING PROTEIN"/>
    <property type="match status" value="1"/>
</dbReference>
<dbReference type="Pfam" id="PF00023">
    <property type="entry name" value="Ank"/>
    <property type="match status" value="1"/>
</dbReference>
<dbReference type="Proteomes" id="UP000069940">
    <property type="component" value="Unassembled WGS sequence"/>
</dbReference>
<dbReference type="PANTHER" id="PTHR24198:SF165">
    <property type="entry name" value="ANKYRIN REPEAT-CONTAINING PROTEIN-RELATED"/>
    <property type="match status" value="1"/>
</dbReference>
<protein>
    <submittedName>
        <fullName evidence="3">Uncharacterized protein</fullName>
    </submittedName>
</protein>
<dbReference type="SMART" id="SM00248">
    <property type="entry name" value="ANK"/>
    <property type="match status" value="9"/>
</dbReference>
<keyword evidence="2" id="KW-0040">ANK repeat</keyword>